<evidence type="ECO:0000256" key="4">
    <source>
        <dbReference type="ARBA" id="ARBA00022664"/>
    </source>
</evidence>
<dbReference type="SMART" id="SM00386">
    <property type="entry name" value="HAT"/>
    <property type="match status" value="6"/>
</dbReference>
<name>A0A7M5WRR9_9CNID</name>
<dbReference type="InterPro" id="IPR003107">
    <property type="entry name" value="HAT"/>
</dbReference>
<dbReference type="EnsemblMetazoa" id="CLYHEMT007167.1">
    <property type="protein sequence ID" value="CLYHEMP007167.1"/>
    <property type="gene ID" value="CLYHEMG007167"/>
</dbReference>
<keyword evidence="3" id="KW-0698">rRNA processing</keyword>
<evidence type="ECO:0000259" key="9">
    <source>
        <dbReference type="Pfam" id="PF24892"/>
    </source>
</evidence>
<reference evidence="10" key="1">
    <citation type="submission" date="2021-01" db="UniProtKB">
        <authorList>
            <consortium name="EnsemblMetazoa"/>
        </authorList>
    </citation>
    <scope>IDENTIFICATION</scope>
</reference>
<comment type="subcellular location">
    <subcellularLocation>
        <location evidence="1">Nucleus</location>
        <location evidence="1">Nucleolus</location>
    </subcellularLocation>
</comment>
<dbReference type="Pfam" id="PF23241">
    <property type="entry name" value="HAT_PRP39_C"/>
    <property type="match status" value="1"/>
</dbReference>
<evidence type="ECO:0000256" key="1">
    <source>
        <dbReference type="ARBA" id="ARBA00004604"/>
    </source>
</evidence>
<evidence type="ECO:0000256" key="2">
    <source>
        <dbReference type="ARBA" id="ARBA00010734"/>
    </source>
</evidence>
<dbReference type="OrthoDB" id="28112at2759"/>
<dbReference type="PANTHER" id="PTHR23271:SF1">
    <property type="entry name" value="U3 SMALL NUCLEOLAR RNA-ASSOCIATED PROTEIN 6 HOMOLOG"/>
    <property type="match status" value="1"/>
</dbReference>
<dbReference type="SUPFAM" id="SSF48452">
    <property type="entry name" value="TPR-like"/>
    <property type="match status" value="2"/>
</dbReference>
<keyword evidence="7" id="KW-0539">Nucleus</keyword>
<dbReference type="GeneID" id="136801876"/>
<keyword evidence="6" id="KW-0508">mRNA splicing</keyword>
<dbReference type="GO" id="GO:0032040">
    <property type="term" value="C:small-subunit processome"/>
    <property type="evidence" value="ECO:0007669"/>
    <property type="project" value="TreeGrafter"/>
</dbReference>
<accession>A0A7M5WRR9</accession>
<sequence>MAEVVYRNLEQILPELQELEKQEVFTKEELRIATKRRTDFEYKLQKKVMKKQDALNYIEYEMKFEKLMSKRMKRLKLHPFSPATINLQRRIHSLFDKVLMKFGDDLNIWTQYINFCKRAKAKKSLAKVFAKLLQKHPHNPDVWLLAAKYEIEDQKNVDNARSILQKGLRQNNESSILWLEYFKMELLHVRKIKKRKEALGIGGIYLKETEEGEPKEIEIFLQNKTAEIVYKNAIKKIPGDFKFRMLFLEVCLEFDDTDNLITNILTNTEEDFRTTENIFEIILKKNILQNNKKIIPDDVWLEREANILQTSREILTQHKSNCTMWENFLNILGELLKLSATSTQTNRRVKYIEELMSDASAHGVLSCSMACFWLDLVVDVEENPLPIIQKYVDIFPHEPQIALKFLAAKAEVTDDWEELKKLFQRTLRTFKKGDLAIWQLYLDLAATMEFDQCQNVFEEACFSSRKDVRYQFASKYLIWLYESKGLDDTRQLYQRLFTERMPIEFLQNCVQVESIQEKIDLKRLRHLHEKLVDYHGTENPDLWIEYIRCEKKHNGTDIESASRLFMRAKNSLKGNLNEEFLVKHAELLRETRRS</sequence>
<evidence type="ECO:0000256" key="7">
    <source>
        <dbReference type="ARBA" id="ARBA00023242"/>
    </source>
</evidence>
<evidence type="ECO:0000259" key="8">
    <source>
        <dbReference type="Pfam" id="PF08640"/>
    </source>
</evidence>
<evidence type="ECO:0000256" key="6">
    <source>
        <dbReference type="ARBA" id="ARBA00023187"/>
    </source>
</evidence>
<dbReference type="PANTHER" id="PTHR23271">
    <property type="entry name" value="HEPATOCELLULAR CARCINOMA-ASSOCIATED ANTIGEN 66"/>
    <property type="match status" value="1"/>
</dbReference>
<dbReference type="RefSeq" id="XP_066914640.1">
    <property type="nucleotide sequence ID" value="XM_067058539.1"/>
</dbReference>
<dbReference type="GO" id="GO:0030515">
    <property type="term" value="F:snoRNA binding"/>
    <property type="evidence" value="ECO:0007669"/>
    <property type="project" value="InterPro"/>
</dbReference>
<dbReference type="Gene3D" id="1.25.40.10">
    <property type="entry name" value="Tetratricopeptide repeat domain"/>
    <property type="match status" value="2"/>
</dbReference>
<dbReference type="Pfam" id="PF08640">
    <property type="entry name" value="U3_assoc_6"/>
    <property type="match status" value="1"/>
</dbReference>
<feature type="domain" description="U3 small nucleolar RNA-associated protein 6 N-terminal" evidence="8">
    <location>
        <begin position="9"/>
        <end position="79"/>
    </location>
</feature>
<feature type="domain" description="U3 small nucleolar RNA-associated protein 6 homolog C-terminal" evidence="9">
    <location>
        <begin position="323"/>
        <end position="572"/>
    </location>
</feature>
<dbReference type="InterPro" id="IPR059164">
    <property type="entry name" value="HAT_PRP39_C"/>
</dbReference>
<dbReference type="InterPro" id="IPR055347">
    <property type="entry name" value="UTP6_N"/>
</dbReference>
<keyword evidence="11" id="KW-1185">Reference proteome</keyword>
<proteinExistence type="inferred from homology"/>
<evidence type="ECO:0000256" key="5">
    <source>
        <dbReference type="ARBA" id="ARBA00022737"/>
    </source>
</evidence>
<protein>
    <recommendedName>
        <fullName evidence="12">U3 small nucleolar RNA-associated protein 6</fullName>
    </recommendedName>
</protein>
<dbReference type="GO" id="GO:0034388">
    <property type="term" value="C:Pwp2p-containing subcomplex of 90S preribosome"/>
    <property type="evidence" value="ECO:0007669"/>
    <property type="project" value="TreeGrafter"/>
</dbReference>
<dbReference type="Proteomes" id="UP000594262">
    <property type="component" value="Unplaced"/>
</dbReference>
<dbReference type="InterPro" id="IPR011990">
    <property type="entry name" value="TPR-like_helical_dom_sf"/>
</dbReference>
<keyword evidence="5" id="KW-0677">Repeat</keyword>
<dbReference type="InterPro" id="IPR056907">
    <property type="entry name" value="UTP6_C"/>
</dbReference>
<evidence type="ECO:0000313" key="10">
    <source>
        <dbReference type="EnsemblMetazoa" id="CLYHEMP007167.1"/>
    </source>
</evidence>
<evidence type="ECO:0000313" key="11">
    <source>
        <dbReference type="Proteomes" id="UP000594262"/>
    </source>
</evidence>
<organism evidence="10 11">
    <name type="scientific">Clytia hemisphaerica</name>
    <dbReference type="NCBI Taxonomy" id="252671"/>
    <lineage>
        <taxon>Eukaryota</taxon>
        <taxon>Metazoa</taxon>
        <taxon>Cnidaria</taxon>
        <taxon>Hydrozoa</taxon>
        <taxon>Hydroidolina</taxon>
        <taxon>Leptothecata</taxon>
        <taxon>Obeliida</taxon>
        <taxon>Clytiidae</taxon>
        <taxon>Clytia</taxon>
    </lineage>
</organism>
<dbReference type="GO" id="GO:0000462">
    <property type="term" value="P:maturation of SSU-rRNA from tricistronic rRNA transcript (SSU-rRNA, 5.8S rRNA, LSU-rRNA)"/>
    <property type="evidence" value="ECO:0007669"/>
    <property type="project" value="InterPro"/>
</dbReference>
<dbReference type="Pfam" id="PF24892">
    <property type="entry name" value="UTP6_C"/>
    <property type="match status" value="1"/>
</dbReference>
<keyword evidence="4" id="KW-0507">mRNA processing</keyword>
<evidence type="ECO:0008006" key="12">
    <source>
        <dbReference type="Google" id="ProtNLM"/>
    </source>
</evidence>
<dbReference type="InterPro" id="IPR013949">
    <property type="entry name" value="Utp6"/>
</dbReference>
<dbReference type="AlphaFoldDB" id="A0A7M5WRR9"/>
<comment type="similarity">
    <text evidence="2">Belongs to the UTP6 family.</text>
</comment>
<evidence type="ECO:0000256" key="3">
    <source>
        <dbReference type="ARBA" id="ARBA00022552"/>
    </source>
</evidence>